<sequence>MACLISPVMKLRRLSSADSRRFAYRNLSDDDMEDSVIRVVVGKEKKEFMVENGNSSSQKTTSQTPFRVLIGSAKDRTKRRLNRTGRVVWLDHVDSILFEHLLWLLRNDASSFSDMDVVEIIDFYAQDC</sequence>
<reference evidence="4" key="3">
    <citation type="submission" date="2023-03" db="UniProtKB">
        <authorList>
            <consortium name="EnsemblPlants"/>
        </authorList>
    </citation>
    <scope>IDENTIFICATION</scope>
    <source>
        <strain evidence="4">cv. Chiifu-401-42</strain>
    </source>
</reference>
<reference evidence="4 5" key="2">
    <citation type="journal article" date="2018" name="Hortic Res">
        <title>Improved Brassica rapa reference genome by single-molecule sequencing and chromosome conformation capture technologies.</title>
        <authorList>
            <person name="Zhang L."/>
            <person name="Cai X."/>
            <person name="Wu J."/>
            <person name="Liu M."/>
            <person name="Grob S."/>
            <person name="Cheng F."/>
            <person name="Liang J."/>
            <person name="Cai C."/>
            <person name="Liu Z."/>
            <person name="Liu B."/>
            <person name="Wang F."/>
            <person name="Li S."/>
            <person name="Liu F."/>
            <person name="Li X."/>
            <person name="Cheng L."/>
            <person name="Yang W."/>
            <person name="Li M.H."/>
            <person name="Grossniklaus U."/>
            <person name="Zheng H."/>
            <person name="Wang X."/>
        </authorList>
    </citation>
    <scope>NUCLEOTIDE SEQUENCE [LARGE SCALE GENOMIC DNA]</scope>
    <source>
        <strain evidence="4 5">cv. Chiifu-401-42</strain>
    </source>
</reference>
<evidence type="ECO:0000313" key="5">
    <source>
        <dbReference type="Proteomes" id="UP000011750"/>
    </source>
</evidence>
<dbReference type="GO" id="GO:0009733">
    <property type="term" value="P:response to auxin"/>
    <property type="evidence" value="ECO:0007669"/>
    <property type="project" value="InterPro"/>
</dbReference>
<dbReference type="AlphaFoldDB" id="M4CMB6"/>
<dbReference type="Gramene" id="Bra005354.1">
    <property type="protein sequence ID" value="Bra005354.1-P"/>
    <property type="gene ID" value="Bra005354"/>
</dbReference>
<dbReference type="PANTHER" id="PTHR35296:SF3">
    <property type="entry name" value="EXPRESSED PROTEIN"/>
    <property type="match status" value="1"/>
</dbReference>
<dbReference type="EnsemblPlants" id="Bra005354.1">
    <property type="protein sequence ID" value="Bra005354.1-P"/>
    <property type="gene ID" value="Bra005354"/>
</dbReference>
<evidence type="ECO:0000256" key="1">
    <source>
        <dbReference type="ARBA" id="ARBA00006974"/>
    </source>
</evidence>
<evidence type="ECO:0000313" key="4">
    <source>
        <dbReference type="EnsemblPlants" id="Bra005354.1-P"/>
    </source>
</evidence>
<name>M4CMB6_BRACM</name>
<proteinExistence type="inferred from homology"/>
<reference evidence="4 5" key="1">
    <citation type="journal article" date="2011" name="Nat. Genet.">
        <title>The genome of the mesopolyploid crop species Brassica rapa.</title>
        <authorList>
            <consortium name="Brassica rapa Genome Sequencing Project Consortium"/>
            <person name="Wang X."/>
            <person name="Wang H."/>
            <person name="Wang J."/>
            <person name="Sun R."/>
            <person name="Wu J."/>
            <person name="Liu S."/>
            <person name="Bai Y."/>
            <person name="Mun J.H."/>
            <person name="Bancroft I."/>
            <person name="Cheng F."/>
            <person name="Huang S."/>
            <person name="Li X."/>
            <person name="Hua W."/>
            <person name="Wang J."/>
            <person name="Wang X."/>
            <person name="Freeling M."/>
            <person name="Pires J.C."/>
            <person name="Paterson A.H."/>
            <person name="Chalhoub B."/>
            <person name="Wang B."/>
            <person name="Hayward A."/>
            <person name="Sharpe A.G."/>
            <person name="Park B.S."/>
            <person name="Weisshaar B."/>
            <person name="Liu B."/>
            <person name="Li B."/>
            <person name="Liu B."/>
            <person name="Tong C."/>
            <person name="Song C."/>
            <person name="Duran C."/>
            <person name="Peng C."/>
            <person name="Geng C."/>
            <person name="Koh C."/>
            <person name="Lin C."/>
            <person name="Edwards D."/>
            <person name="Mu D."/>
            <person name="Shen D."/>
            <person name="Soumpourou E."/>
            <person name="Li F."/>
            <person name="Fraser F."/>
            <person name="Conant G."/>
            <person name="Lassalle G."/>
            <person name="King G.J."/>
            <person name="Bonnema G."/>
            <person name="Tang H."/>
            <person name="Wang H."/>
            <person name="Belcram H."/>
            <person name="Zhou H."/>
            <person name="Hirakawa H."/>
            <person name="Abe H."/>
            <person name="Guo H."/>
            <person name="Wang H."/>
            <person name="Jin H."/>
            <person name="Parkin I.A."/>
            <person name="Batley J."/>
            <person name="Kim J.S."/>
            <person name="Just J."/>
            <person name="Li J."/>
            <person name="Xu J."/>
            <person name="Deng J."/>
            <person name="Kim J.A."/>
            <person name="Li J."/>
            <person name="Yu J."/>
            <person name="Meng J."/>
            <person name="Wang J."/>
            <person name="Min J."/>
            <person name="Poulain J."/>
            <person name="Wang J."/>
            <person name="Hatakeyama K."/>
            <person name="Wu K."/>
            <person name="Wang L."/>
            <person name="Fang L."/>
            <person name="Trick M."/>
            <person name="Links M.G."/>
            <person name="Zhao M."/>
            <person name="Jin M."/>
            <person name="Ramchiary N."/>
            <person name="Drou N."/>
            <person name="Berkman P.J."/>
            <person name="Cai Q."/>
            <person name="Huang Q."/>
            <person name="Li R."/>
            <person name="Tabata S."/>
            <person name="Cheng S."/>
            <person name="Zhang S."/>
            <person name="Zhang S."/>
            <person name="Huang S."/>
            <person name="Sato S."/>
            <person name="Sun S."/>
            <person name="Kwon S.J."/>
            <person name="Choi S.R."/>
            <person name="Lee T.H."/>
            <person name="Fan W."/>
            <person name="Zhao X."/>
            <person name="Tan X."/>
            <person name="Xu X."/>
            <person name="Wang Y."/>
            <person name="Qiu Y."/>
            <person name="Yin Y."/>
            <person name="Li Y."/>
            <person name="Du Y."/>
            <person name="Liao Y."/>
            <person name="Lim Y."/>
            <person name="Narusaka Y."/>
            <person name="Wang Y."/>
            <person name="Wang Z."/>
            <person name="Li Z."/>
            <person name="Wang Z."/>
            <person name="Xiong Z."/>
            <person name="Zhang Z."/>
        </authorList>
    </citation>
    <scope>NUCLEOTIDE SEQUENCE [LARGE SCALE GENOMIC DNA]</scope>
    <source>
        <strain evidence="4 5">cv. Chiifu-401-42</strain>
    </source>
</reference>
<accession>M4CMB6</accession>
<dbReference type="InParanoid" id="M4CMB6"/>
<evidence type="ECO:0000256" key="2">
    <source>
        <dbReference type="ARBA" id="ARBA00022473"/>
    </source>
</evidence>
<dbReference type="HOGENOM" id="CLU_098106_6_3_1"/>
<dbReference type="PANTHER" id="PTHR35296">
    <property type="entry name" value="EXPRESSED PROTEIN"/>
    <property type="match status" value="1"/>
</dbReference>
<keyword evidence="2" id="KW-0217">Developmental protein</keyword>
<dbReference type="OMA" id="LMNNDCC"/>
<comment type="similarity">
    <text evidence="1">Belongs to the ARG7 family.</text>
</comment>
<dbReference type="Proteomes" id="UP000011750">
    <property type="component" value="Chromosome A05"/>
</dbReference>
<protein>
    <submittedName>
        <fullName evidence="4">Uncharacterized protein</fullName>
    </submittedName>
</protein>
<keyword evidence="3" id="KW-0341">Growth regulation</keyword>
<keyword evidence="5" id="KW-1185">Reference proteome</keyword>
<dbReference type="InterPro" id="IPR003676">
    <property type="entry name" value="SAUR_fam"/>
</dbReference>
<dbReference type="eggNOG" id="ENOG502S3Z6">
    <property type="taxonomic scope" value="Eukaryota"/>
</dbReference>
<evidence type="ECO:0000256" key="3">
    <source>
        <dbReference type="ARBA" id="ARBA00022604"/>
    </source>
</evidence>
<organism evidence="4 5">
    <name type="scientific">Brassica campestris</name>
    <name type="common">Field mustard</name>
    <dbReference type="NCBI Taxonomy" id="3711"/>
    <lineage>
        <taxon>Eukaryota</taxon>
        <taxon>Viridiplantae</taxon>
        <taxon>Streptophyta</taxon>
        <taxon>Embryophyta</taxon>
        <taxon>Tracheophyta</taxon>
        <taxon>Spermatophyta</taxon>
        <taxon>Magnoliopsida</taxon>
        <taxon>eudicotyledons</taxon>
        <taxon>Gunneridae</taxon>
        <taxon>Pentapetalae</taxon>
        <taxon>rosids</taxon>
        <taxon>malvids</taxon>
        <taxon>Brassicales</taxon>
        <taxon>Brassicaceae</taxon>
        <taxon>Brassiceae</taxon>
        <taxon>Brassica</taxon>
    </lineage>
</organism>
<dbReference type="STRING" id="51351.M4CMB6"/>